<proteinExistence type="predicted"/>
<dbReference type="EMBL" id="JBGFFE010000011">
    <property type="protein sequence ID" value="MEY8763791.1"/>
    <property type="molecule type" value="Genomic_DNA"/>
</dbReference>
<keyword evidence="3" id="KW-1185">Reference proteome</keyword>
<protein>
    <submittedName>
        <fullName evidence="2">ATP-dependent sacrificial sulfur transferase LarE</fullName>
    </submittedName>
</protein>
<dbReference type="InterPro" id="IPR052188">
    <property type="entry name" value="Ni-pincer_cofactor_biosynth"/>
</dbReference>
<evidence type="ECO:0000259" key="1">
    <source>
        <dbReference type="Pfam" id="PF01171"/>
    </source>
</evidence>
<dbReference type="PANTHER" id="PTHR43169:SF2">
    <property type="entry name" value="NAD_GMP SYNTHASE DOMAIN-CONTAINING PROTEIN"/>
    <property type="match status" value="1"/>
</dbReference>
<dbReference type="PIRSF" id="PIRSF006661">
    <property type="entry name" value="PP-lp_UCP006661"/>
    <property type="match status" value="1"/>
</dbReference>
<dbReference type="GO" id="GO:0016740">
    <property type="term" value="F:transferase activity"/>
    <property type="evidence" value="ECO:0007669"/>
    <property type="project" value="UniProtKB-KW"/>
</dbReference>
<dbReference type="Gene3D" id="3.40.50.620">
    <property type="entry name" value="HUPs"/>
    <property type="match status" value="1"/>
</dbReference>
<keyword evidence="2" id="KW-0808">Transferase</keyword>
<reference evidence="2 3" key="1">
    <citation type="submission" date="2024-08" db="EMBL/GenBank/DDBJ databases">
        <title>Clostridium lapicellarii sp. nov., and Clostridium renhuaiense sp. nov., two species isolated from the mud in a fermentation cellar used for producing sauce-flavour Chinese liquors.</title>
        <authorList>
            <person name="Yang F."/>
            <person name="Wang H."/>
            <person name="Chen L.Q."/>
            <person name="Zhou N."/>
            <person name="Lu J.J."/>
            <person name="Pu X.X."/>
            <person name="Wan B."/>
            <person name="Wang L."/>
            <person name="Liu S.J."/>
        </authorList>
    </citation>
    <scope>NUCLEOTIDE SEQUENCE [LARGE SCALE GENOMIC DNA]</scope>
    <source>
        <strain evidence="2 3">MT-113</strain>
    </source>
</reference>
<gene>
    <name evidence="2" type="primary">larE</name>
    <name evidence="2" type="ORF">AB8S09_09080</name>
</gene>
<dbReference type="InterPro" id="IPR005232">
    <property type="entry name" value="LarE"/>
</dbReference>
<name>A0ABV4DY68_9CLOT</name>
<evidence type="ECO:0000313" key="2">
    <source>
        <dbReference type="EMBL" id="MEY8763791.1"/>
    </source>
</evidence>
<feature type="domain" description="tRNA(Ile)-lysidine/2-thiocytidine synthase N-terminal" evidence="1">
    <location>
        <begin position="18"/>
        <end position="125"/>
    </location>
</feature>
<sequence>MSTKLETLEDNLKSLESVLIAFSGGVDSTFLLKVAHDVLKDNVIAVTASSSTYPKRELREAEKYAKSMGVKHIIIESEELKIKGYSQNPVNRCYYCKKELYSKLKKVAQKNNIKYILDGANFDDIGDYRPGMKAARELGIISPLKEAELTKKEIRTYSRNMGLPTWNKPSFACLSSRFPYGNEINSRKLKMVEDAEQFLLDLGFRQVRVRYHGEIARIEVAPEERNKFFNLAVMDKVGNKLKKLGFIYVTLDLLGYRTGSMNAVLQKKYKIQDAHIK</sequence>
<comment type="caution">
    <text evidence="2">The sequence shown here is derived from an EMBL/GenBank/DDBJ whole genome shotgun (WGS) entry which is preliminary data.</text>
</comment>
<evidence type="ECO:0000313" key="3">
    <source>
        <dbReference type="Proteomes" id="UP001565220"/>
    </source>
</evidence>
<dbReference type="Pfam" id="PF01171">
    <property type="entry name" value="ATP_bind_3"/>
    <property type="match status" value="1"/>
</dbReference>
<organism evidence="2 3">
    <name type="scientific">Clostridium lapidicellarium</name>
    <dbReference type="NCBI Taxonomy" id="3240931"/>
    <lineage>
        <taxon>Bacteria</taxon>
        <taxon>Bacillati</taxon>
        <taxon>Bacillota</taxon>
        <taxon>Clostridia</taxon>
        <taxon>Eubacteriales</taxon>
        <taxon>Clostridiaceae</taxon>
        <taxon>Clostridium</taxon>
    </lineage>
</organism>
<dbReference type="PANTHER" id="PTHR43169">
    <property type="entry name" value="EXSB FAMILY PROTEIN"/>
    <property type="match status" value="1"/>
</dbReference>
<dbReference type="InterPro" id="IPR014729">
    <property type="entry name" value="Rossmann-like_a/b/a_fold"/>
</dbReference>
<dbReference type="InterPro" id="IPR011063">
    <property type="entry name" value="TilS/TtcA_N"/>
</dbReference>
<accession>A0ABV4DY68</accession>
<dbReference type="RefSeq" id="WP_369868983.1">
    <property type="nucleotide sequence ID" value="NZ_JBGFFE010000011.1"/>
</dbReference>
<dbReference type="CDD" id="cd01990">
    <property type="entry name" value="LarE-like"/>
    <property type="match status" value="1"/>
</dbReference>
<dbReference type="SUPFAM" id="SSF52402">
    <property type="entry name" value="Adenine nucleotide alpha hydrolases-like"/>
    <property type="match status" value="1"/>
</dbReference>
<dbReference type="NCBIfam" id="TIGR00268">
    <property type="entry name" value="ATP-dependent sacrificial sulfur transferase LarE"/>
    <property type="match status" value="1"/>
</dbReference>
<dbReference type="Proteomes" id="UP001565220">
    <property type="component" value="Unassembled WGS sequence"/>
</dbReference>